<dbReference type="GO" id="GO:0003723">
    <property type="term" value="F:RNA binding"/>
    <property type="evidence" value="ECO:0007669"/>
    <property type="project" value="TreeGrafter"/>
</dbReference>
<dbReference type="PANTHER" id="PTHR10715">
    <property type="entry name" value="60S RIBOSOMAL PROTEIN L6"/>
    <property type="match status" value="1"/>
</dbReference>
<comment type="similarity">
    <text evidence="1">Belongs to the eukaryotic ribosomal protein eL6 family.</text>
</comment>
<sequence length="226" mass="24536">MAKDAKKPATYVTKGVTALGRSQTYKRRGLAGLKKKNGGKFPTHAKKAAPAPAATKAPRMYPADDVAKPLAVNTVRKPTKLRATITPGTVLILLAGRFKGKRCICLGQLPSGLLLVTGPFKLNGVPVRRVSQAYVIATCTKVSLPNVDITMFTDSYFKAAESKRAKKGEKDFFDEPKEKKALPAEYVANQKSLDAAIMPALSADLKGYLSTRFTLRDGDRPHLMKF</sequence>
<evidence type="ECO:0008006" key="6">
    <source>
        <dbReference type="Google" id="ProtNLM"/>
    </source>
</evidence>
<dbReference type="InterPro" id="IPR008991">
    <property type="entry name" value="Translation_prot_SH3-like_sf"/>
</dbReference>
<protein>
    <recommendedName>
        <fullName evidence="6">60S ribosomal protein L6</fullName>
    </recommendedName>
</protein>
<dbReference type="InterPro" id="IPR041997">
    <property type="entry name" value="Ribosomal_eL6_KOW"/>
</dbReference>
<evidence type="ECO:0000256" key="1">
    <source>
        <dbReference type="ARBA" id="ARBA00010592"/>
    </source>
</evidence>
<evidence type="ECO:0000256" key="2">
    <source>
        <dbReference type="ARBA" id="ARBA00022980"/>
    </source>
</evidence>
<feature type="compositionally biased region" description="Basic residues" evidence="4">
    <location>
        <begin position="33"/>
        <end position="47"/>
    </location>
</feature>
<evidence type="ECO:0000256" key="3">
    <source>
        <dbReference type="ARBA" id="ARBA00023274"/>
    </source>
</evidence>
<name>A0A7R9VS63_9CHLO</name>
<dbReference type="AlphaFoldDB" id="A0A7R9VS63"/>
<proteinExistence type="inferred from homology"/>
<dbReference type="EMBL" id="HBEC01037028">
    <property type="protein sequence ID" value="CAD8303650.1"/>
    <property type="molecule type" value="Transcribed_RNA"/>
</dbReference>
<evidence type="ECO:0000313" key="5">
    <source>
        <dbReference type="EMBL" id="CAD8303650.1"/>
    </source>
</evidence>
<dbReference type="GO" id="GO:0022625">
    <property type="term" value="C:cytosolic large ribosomal subunit"/>
    <property type="evidence" value="ECO:0007669"/>
    <property type="project" value="TreeGrafter"/>
</dbReference>
<organism evidence="5">
    <name type="scientific">Chlamydomonas euryale</name>
    <dbReference type="NCBI Taxonomy" id="1486919"/>
    <lineage>
        <taxon>Eukaryota</taxon>
        <taxon>Viridiplantae</taxon>
        <taxon>Chlorophyta</taxon>
        <taxon>core chlorophytes</taxon>
        <taxon>Chlorophyceae</taxon>
        <taxon>CS clade</taxon>
        <taxon>Chlamydomonadales</taxon>
        <taxon>Chlamydomonadaceae</taxon>
        <taxon>Chlamydomonas</taxon>
    </lineage>
</organism>
<dbReference type="FunFam" id="2.30.30.30:FF:000014">
    <property type="entry name" value="60S ribosomal protein L6"/>
    <property type="match status" value="1"/>
</dbReference>
<dbReference type="SUPFAM" id="SSF50104">
    <property type="entry name" value="Translation proteins SH3-like domain"/>
    <property type="match status" value="1"/>
</dbReference>
<dbReference type="GO" id="GO:0000027">
    <property type="term" value="P:ribosomal large subunit assembly"/>
    <property type="evidence" value="ECO:0007669"/>
    <property type="project" value="TreeGrafter"/>
</dbReference>
<dbReference type="GO" id="GO:0002181">
    <property type="term" value="P:cytoplasmic translation"/>
    <property type="evidence" value="ECO:0007669"/>
    <property type="project" value="TreeGrafter"/>
</dbReference>
<accession>A0A7R9VS63</accession>
<dbReference type="InterPro" id="IPR000915">
    <property type="entry name" value="60S_ribosomal_eL6"/>
</dbReference>
<dbReference type="GO" id="GO:0003735">
    <property type="term" value="F:structural constituent of ribosome"/>
    <property type="evidence" value="ECO:0007669"/>
    <property type="project" value="InterPro"/>
</dbReference>
<keyword evidence="2" id="KW-0689">Ribosomal protein</keyword>
<gene>
    <name evidence="5" type="ORF">CEUR00632_LOCUS17176</name>
</gene>
<reference evidence="5" key="1">
    <citation type="submission" date="2021-01" db="EMBL/GenBank/DDBJ databases">
        <authorList>
            <person name="Corre E."/>
            <person name="Pelletier E."/>
            <person name="Niang G."/>
            <person name="Scheremetjew M."/>
            <person name="Finn R."/>
            <person name="Kale V."/>
            <person name="Holt S."/>
            <person name="Cochrane G."/>
            <person name="Meng A."/>
            <person name="Brown T."/>
            <person name="Cohen L."/>
        </authorList>
    </citation>
    <scope>NUCLEOTIDE SEQUENCE</scope>
    <source>
        <strain evidence="5">CCMP219</strain>
    </source>
</reference>
<dbReference type="PANTHER" id="PTHR10715:SF0">
    <property type="entry name" value="LARGE RIBOSOMAL SUBUNIT PROTEIN EL6"/>
    <property type="match status" value="1"/>
</dbReference>
<feature type="region of interest" description="Disordered" evidence="4">
    <location>
        <begin position="33"/>
        <end position="54"/>
    </location>
</feature>
<dbReference type="InterPro" id="IPR014722">
    <property type="entry name" value="Rib_uL2_dom2"/>
</dbReference>
<dbReference type="CDD" id="cd13156">
    <property type="entry name" value="KOW_RPL6"/>
    <property type="match status" value="1"/>
</dbReference>
<evidence type="ECO:0000256" key="4">
    <source>
        <dbReference type="SAM" id="MobiDB-lite"/>
    </source>
</evidence>
<dbReference type="Pfam" id="PF01159">
    <property type="entry name" value="Ribosomal_L6e"/>
    <property type="match status" value="1"/>
</dbReference>
<keyword evidence="3" id="KW-0687">Ribonucleoprotein</keyword>
<dbReference type="Gene3D" id="2.30.30.30">
    <property type="match status" value="1"/>
</dbReference>